<dbReference type="AlphaFoldDB" id="B7QJB8"/>
<feature type="region of interest" description="Disordered" evidence="1">
    <location>
        <begin position="42"/>
        <end position="65"/>
    </location>
</feature>
<protein>
    <submittedName>
        <fullName evidence="2 3">Uncharacterized protein</fullName>
    </submittedName>
</protein>
<dbReference type="VEuPathDB" id="VectorBase:ISCI014771"/>
<keyword evidence="4" id="KW-1185">Reference proteome</keyword>
<dbReference type="InParanoid" id="B7QJB8"/>
<dbReference type="EnsemblMetazoa" id="ISCW014771-RA">
    <property type="protein sequence ID" value="ISCW014771-PA"/>
    <property type="gene ID" value="ISCW014771"/>
</dbReference>
<dbReference type="EMBL" id="ABJB010369110">
    <property type="status" value="NOT_ANNOTATED_CDS"/>
    <property type="molecule type" value="Genomic_DNA"/>
</dbReference>
<evidence type="ECO:0000313" key="4">
    <source>
        <dbReference type="Proteomes" id="UP000001555"/>
    </source>
</evidence>
<dbReference type="VEuPathDB" id="VectorBase:ISCW014771"/>
<evidence type="ECO:0000313" key="3">
    <source>
        <dbReference type="EnsemblMetazoa" id="ISCW014771-PA"/>
    </source>
</evidence>
<dbReference type="Proteomes" id="UP000001555">
    <property type="component" value="Unassembled WGS sequence"/>
</dbReference>
<reference evidence="3" key="2">
    <citation type="submission" date="2020-05" db="UniProtKB">
        <authorList>
            <consortium name="EnsemblMetazoa"/>
        </authorList>
    </citation>
    <scope>IDENTIFICATION</scope>
    <source>
        <strain evidence="3">wikel</strain>
    </source>
</reference>
<sequence length="65" mass="6814">MSPIDARPVRAGALQVGRPWRPSSATARCAAVTAGLLARPTTDTLDGCLQSSRSSATDAQFADRR</sequence>
<dbReference type="HOGENOM" id="CLU_2852196_0_0_1"/>
<evidence type="ECO:0000256" key="1">
    <source>
        <dbReference type="SAM" id="MobiDB-lite"/>
    </source>
</evidence>
<accession>B7QJB8</accession>
<evidence type="ECO:0000313" key="2">
    <source>
        <dbReference type="EMBL" id="EEC18940.1"/>
    </source>
</evidence>
<feature type="compositionally biased region" description="Polar residues" evidence="1">
    <location>
        <begin position="42"/>
        <end position="58"/>
    </location>
</feature>
<reference evidence="2 4" key="1">
    <citation type="submission" date="2008-03" db="EMBL/GenBank/DDBJ databases">
        <title>Annotation of Ixodes scapularis.</title>
        <authorList>
            <consortium name="Ixodes scapularis Genome Project Consortium"/>
            <person name="Caler E."/>
            <person name="Hannick L.I."/>
            <person name="Bidwell S."/>
            <person name="Joardar V."/>
            <person name="Thiagarajan M."/>
            <person name="Amedeo P."/>
            <person name="Galinsky K.J."/>
            <person name="Schobel S."/>
            <person name="Inman J."/>
            <person name="Hostetler J."/>
            <person name="Miller J."/>
            <person name="Hammond M."/>
            <person name="Megy K."/>
            <person name="Lawson D."/>
            <person name="Kodira C."/>
            <person name="Sutton G."/>
            <person name="Meyer J."/>
            <person name="Hill C.A."/>
            <person name="Birren B."/>
            <person name="Nene V."/>
            <person name="Collins F."/>
            <person name="Alarcon-Chaidez F."/>
            <person name="Wikel S."/>
            <person name="Strausberg R."/>
        </authorList>
    </citation>
    <scope>NUCLEOTIDE SEQUENCE [LARGE SCALE GENOMIC DNA]</scope>
    <source>
        <strain evidence="4">Wikel</strain>
        <strain evidence="2">Wikel colony</strain>
    </source>
</reference>
<organism>
    <name type="scientific">Ixodes scapularis</name>
    <name type="common">Black-legged tick</name>
    <name type="synonym">Deer tick</name>
    <dbReference type="NCBI Taxonomy" id="6945"/>
    <lineage>
        <taxon>Eukaryota</taxon>
        <taxon>Metazoa</taxon>
        <taxon>Ecdysozoa</taxon>
        <taxon>Arthropoda</taxon>
        <taxon>Chelicerata</taxon>
        <taxon>Arachnida</taxon>
        <taxon>Acari</taxon>
        <taxon>Parasitiformes</taxon>
        <taxon>Ixodida</taxon>
        <taxon>Ixodoidea</taxon>
        <taxon>Ixodidae</taxon>
        <taxon>Ixodinae</taxon>
        <taxon>Ixodes</taxon>
    </lineage>
</organism>
<proteinExistence type="predicted"/>
<dbReference type="EMBL" id="DS951148">
    <property type="protein sequence ID" value="EEC18940.1"/>
    <property type="molecule type" value="Genomic_DNA"/>
</dbReference>
<gene>
    <name evidence="2" type="ORF">IscW_ISCW014771</name>
</gene>
<name>B7QJB8_IXOSC</name>
<dbReference type="PaxDb" id="6945-B7QJB8"/>